<sequence>MSSSQLGGRLAFHDALDFVELGPAHGRTANEGSTKRYMSVRPAWITGADLPFDRKDYGPGRPVPFNGTATYGGHVYAQSGLVAAKCFEESQARSDEDAPKKQYGIHTVHGYFAEAGAADRPFIYEVQVLATNAGFHNLIVTVRQPTRPSTDLSRGVFPLEDSRLPLGPVCFTALVSFRPAGVSQAKLQEEPAQKRFHDILSSRPPPAWDPVPLSDIDSVNAQLPTPEVGTFPGLHMHKVDMREYNKGKPLHERRELLLYRLLAPLPQSAGSSMHIMCHAFEADRNSLFMLGNHAGFGFDFGRAASLSYSFVVHVNPEDAVMKYGEDEWWIQEVCFPRLEAGRGIVMSKLWSPAGVHIATEYQDGIIRRQWREGERQGKL</sequence>
<accession>A0A9P8Y9R0</accession>
<dbReference type="Pfam" id="PF13622">
    <property type="entry name" value="4HBT_3"/>
    <property type="match status" value="1"/>
</dbReference>
<dbReference type="AlphaFoldDB" id="A0A9P8Y9R0"/>
<feature type="domain" description="Acyl-CoA thioesterase-like N-terminal HotDog" evidence="3">
    <location>
        <begin position="65"/>
        <end position="146"/>
    </location>
</feature>
<dbReference type="RefSeq" id="XP_046015737.1">
    <property type="nucleotide sequence ID" value="XM_046163639.1"/>
</dbReference>
<organism evidence="4 5">
    <name type="scientific">Microdochium trichocladiopsis</name>
    <dbReference type="NCBI Taxonomy" id="1682393"/>
    <lineage>
        <taxon>Eukaryota</taxon>
        <taxon>Fungi</taxon>
        <taxon>Dikarya</taxon>
        <taxon>Ascomycota</taxon>
        <taxon>Pezizomycotina</taxon>
        <taxon>Sordariomycetes</taxon>
        <taxon>Xylariomycetidae</taxon>
        <taxon>Xylariales</taxon>
        <taxon>Microdochiaceae</taxon>
        <taxon>Microdochium</taxon>
    </lineage>
</organism>
<dbReference type="EMBL" id="JAGTJQ010000003">
    <property type="protein sequence ID" value="KAH7035644.1"/>
    <property type="molecule type" value="Genomic_DNA"/>
</dbReference>
<dbReference type="InterPro" id="IPR003703">
    <property type="entry name" value="Acyl_CoA_thio"/>
</dbReference>
<dbReference type="InterPro" id="IPR042171">
    <property type="entry name" value="Acyl-CoA_hotdog"/>
</dbReference>
<evidence type="ECO:0000259" key="3">
    <source>
        <dbReference type="Pfam" id="PF13622"/>
    </source>
</evidence>
<name>A0A9P8Y9R0_9PEZI</name>
<dbReference type="GO" id="GO:0009062">
    <property type="term" value="P:fatty acid catabolic process"/>
    <property type="evidence" value="ECO:0007669"/>
    <property type="project" value="TreeGrafter"/>
</dbReference>
<dbReference type="OrthoDB" id="68328at2759"/>
<evidence type="ECO:0000256" key="1">
    <source>
        <dbReference type="ARBA" id="ARBA00006538"/>
    </source>
</evidence>
<reference evidence="4" key="1">
    <citation type="journal article" date="2021" name="Nat. Commun.">
        <title>Genetic determinants of endophytism in the Arabidopsis root mycobiome.</title>
        <authorList>
            <person name="Mesny F."/>
            <person name="Miyauchi S."/>
            <person name="Thiergart T."/>
            <person name="Pickel B."/>
            <person name="Atanasova L."/>
            <person name="Karlsson M."/>
            <person name="Huettel B."/>
            <person name="Barry K.W."/>
            <person name="Haridas S."/>
            <person name="Chen C."/>
            <person name="Bauer D."/>
            <person name="Andreopoulos W."/>
            <person name="Pangilinan J."/>
            <person name="LaButti K."/>
            <person name="Riley R."/>
            <person name="Lipzen A."/>
            <person name="Clum A."/>
            <person name="Drula E."/>
            <person name="Henrissat B."/>
            <person name="Kohler A."/>
            <person name="Grigoriev I.V."/>
            <person name="Martin F.M."/>
            <person name="Hacquard S."/>
        </authorList>
    </citation>
    <scope>NUCLEOTIDE SEQUENCE</scope>
    <source>
        <strain evidence="4">MPI-CAGE-CH-0230</strain>
    </source>
</reference>
<dbReference type="CDD" id="cd03444">
    <property type="entry name" value="Thioesterase_II_repeat1"/>
    <property type="match status" value="1"/>
</dbReference>
<dbReference type="Proteomes" id="UP000756346">
    <property type="component" value="Unassembled WGS sequence"/>
</dbReference>
<keyword evidence="2" id="KW-0378">Hydrolase</keyword>
<evidence type="ECO:0000313" key="4">
    <source>
        <dbReference type="EMBL" id="KAH7035644.1"/>
    </source>
</evidence>
<dbReference type="Gene3D" id="2.40.160.210">
    <property type="entry name" value="Acyl-CoA thioesterase, double hotdog domain"/>
    <property type="match status" value="1"/>
</dbReference>
<protein>
    <submittedName>
        <fullName evidence="4">Acyl-CoA thioesterase II</fullName>
    </submittedName>
</protein>
<evidence type="ECO:0000313" key="5">
    <source>
        <dbReference type="Proteomes" id="UP000756346"/>
    </source>
</evidence>
<dbReference type="PANTHER" id="PTHR11066:SF64">
    <property type="entry name" value="ACYL-COA THIOESTERASE (AFU_ORTHOLOGUE AFUA_1G12060)"/>
    <property type="match status" value="1"/>
</dbReference>
<dbReference type="GO" id="GO:0047617">
    <property type="term" value="F:fatty acyl-CoA hydrolase activity"/>
    <property type="evidence" value="ECO:0007669"/>
    <property type="project" value="InterPro"/>
</dbReference>
<comment type="caution">
    <text evidence="4">The sequence shown here is derived from an EMBL/GenBank/DDBJ whole genome shotgun (WGS) entry which is preliminary data.</text>
</comment>
<proteinExistence type="inferred from homology"/>
<dbReference type="GO" id="GO:0005782">
    <property type="term" value="C:peroxisomal matrix"/>
    <property type="evidence" value="ECO:0007669"/>
    <property type="project" value="TreeGrafter"/>
</dbReference>
<gene>
    <name evidence="4" type="ORF">B0I36DRAFT_95016</name>
</gene>
<dbReference type="GeneID" id="70193185"/>
<dbReference type="SUPFAM" id="SSF54637">
    <property type="entry name" value="Thioesterase/thiol ester dehydrase-isomerase"/>
    <property type="match status" value="2"/>
</dbReference>
<dbReference type="InterPro" id="IPR049449">
    <property type="entry name" value="TesB_ACOT8-like_N"/>
</dbReference>
<keyword evidence="5" id="KW-1185">Reference proteome</keyword>
<dbReference type="InterPro" id="IPR029069">
    <property type="entry name" value="HotDog_dom_sf"/>
</dbReference>
<evidence type="ECO:0000256" key="2">
    <source>
        <dbReference type="ARBA" id="ARBA00022801"/>
    </source>
</evidence>
<dbReference type="GO" id="GO:0006637">
    <property type="term" value="P:acyl-CoA metabolic process"/>
    <property type="evidence" value="ECO:0007669"/>
    <property type="project" value="InterPro"/>
</dbReference>
<dbReference type="PANTHER" id="PTHR11066">
    <property type="entry name" value="ACYL-COA THIOESTERASE"/>
    <property type="match status" value="1"/>
</dbReference>
<comment type="similarity">
    <text evidence="1">Belongs to the C/M/P thioester hydrolase family.</text>
</comment>